<accession>A0A6P8IJM8</accession>
<feature type="compositionally biased region" description="Low complexity" evidence="17">
    <location>
        <begin position="264"/>
        <end position="293"/>
    </location>
</feature>
<dbReference type="GO" id="GO:0006355">
    <property type="term" value="P:regulation of DNA-templated transcription"/>
    <property type="evidence" value="ECO:0007669"/>
    <property type="project" value="InterPro"/>
</dbReference>
<evidence type="ECO:0000256" key="4">
    <source>
        <dbReference type="ARBA" id="ARBA00022473"/>
    </source>
</evidence>
<evidence type="ECO:0000256" key="8">
    <source>
        <dbReference type="ARBA" id="ARBA00022845"/>
    </source>
</evidence>
<evidence type="ECO:0000256" key="12">
    <source>
        <dbReference type="ARBA" id="ARBA00023242"/>
    </source>
</evidence>
<dbReference type="GO" id="GO:0005634">
    <property type="term" value="C:nucleus"/>
    <property type="evidence" value="ECO:0007669"/>
    <property type="project" value="UniProtKB-SubCell"/>
</dbReference>
<evidence type="ECO:0000256" key="11">
    <source>
        <dbReference type="ARBA" id="ARBA00023163"/>
    </source>
</evidence>
<dbReference type="InterPro" id="IPR038635">
    <property type="entry name" value="CCR4-NOT_su2/3/5_C_sf"/>
</dbReference>
<evidence type="ECO:0000256" key="1">
    <source>
        <dbReference type="ARBA" id="ARBA00004123"/>
    </source>
</evidence>
<keyword evidence="9 16" id="KW-0805">Transcription regulation</keyword>
<dbReference type="GO" id="GO:0005829">
    <property type="term" value="C:cytosol"/>
    <property type="evidence" value="ECO:0007669"/>
    <property type="project" value="UniProtKB-ARBA"/>
</dbReference>
<evidence type="ECO:0000256" key="5">
    <source>
        <dbReference type="ARBA" id="ARBA00022490"/>
    </source>
</evidence>
<keyword evidence="12 16" id="KW-0539">Nucleus</keyword>
<evidence type="ECO:0000256" key="10">
    <source>
        <dbReference type="ARBA" id="ARBA00023158"/>
    </source>
</evidence>
<dbReference type="InterPro" id="IPR012270">
    <property type="entry name" value="CCR4-NOT_su3/5"/>
</dbReference>
<evidence type="ECO:0000256" key="9">
    <source>
        <dbReference type="ARBA" id="ARBA00023015"/>
    </source>
</evidence>
<dbReference type="Gene3D" id="2.30.30.1020">
    <property type="entry name" value="CCR4-NOT complex subunit 2/3/5, C-terminal domain"/>
    <property type="match status" value="1"/>
</dbReference>
<dbReference type="GO" id="GO:0006417">
    <property type="term" value="P:regulation of translation"/>
    <property type="evidence" value="ECO:0007669"/>
    <property type="project" value="UniProtKB-KW"/>
</dbReference>
<evidence type="ECO:0000256" key="16">
    <source>
        <dbReference type="PIRNR" id="PIRNR005290"/>
    </source>
</evidence>
<keyword evidence="11 16" id="KW-0804">Transcription</keyword>
<evidence type="ECO:0000256" key="2">
    <source>
        <dbReference type="ARBA" id="ARBA00004201"/>
    </source>
</evidence>
<dbReference type="InterPro" id="IPR007207">
    <property type="entry name" value="Not_N"/>
</dbReference>
<keyword evidence="6 16" id="KW-0678">Repressor</keyword>
<keyword evidence="8" id="KW-0810">Translation regulation</keyword>
<keyword evidence="20" id="KW-1185">Reference proteome</keyword>
<dbReference type="Proteomes" id="UP000515163">
    <property type="component" value="Unplaced"/>
</dbReference>
<evidence type="ECO:0000256" key="3">
    <source>
        <dbReference type="ARBA" id="ARBA00007682"/>
    </source>
</evidence>
<dbReference type="FunFam" id="2.30.30.1020:FF:000002">
    <property type="entry name" value="CCR4-NOT transcription complex subunit 3"/>
    <property type="match status" value="1"/>
</dbReference>
<comment type="similarity">
    <text evidence="3 16">Belongs to the CNOT2/3/5 family.</text>
</comment>
<evidence type="ECO:0000256" key="7">
    <source>
        <dbReference type="ARBA" id="ARBA00022553"/>
    </source>
</evidence>
<name>A0A6P8IJM8_ACTTE</name>
<feature type="domain" description="CCR4-Not complex component Not N-terminal" evidence="18">
    <location>
        <begin position="4"/>
        <end position="231"/>
    </location>
</feature>
<evidence type="ECO:0000256" key="17">
    <source>
        <dbReference type="SAM" id="MobiDB-lite"/>
    </source>
</evidence>
<evidence type="ECO:0000256" key="13">
    <source>
        <dbReference type="ARBA" id="ARBA00071433"/>
    </source>
</evidence>
<keyword evidence="7" id="KW-0597">Phosphoprotein</keyword>
<proteinExistence type="inferred from homology"/>
<sequence>MADKRKLQGEIERCLKKVSEGVETFEDIWQKVHNASNSNQKEKYEADLKKEIKKLQRLRDQIKTWVASNDIKDKKTLLENRKLIEQQMERFKVVERETKTKAYSKEGLGLAAKIDPAQKEREEARQWITDVLERINLQIDQFESEVEMLHAGSKKKKLEKDKQEKVDDLHILADKHRFHNDKLEIILRMLDNGTIESDDIRQLREDMEYYLDCCQEPDFQENEFMYDDFDMEGEEDGDIDFDSSLLESTENDVDDDHGLSNNVPSSPATSIPTSPTSSNFPSSPSSIPSTISSNKNHQTTQNSPRKNSKGSLPANNILQGTTSQRPVLKPTLSSSGQPSMTAVNSSEAKTSNGSSKPINSVMTNSYENHSTSSNDIGEVLTNPKTPVSESPPPPVSGYAVVAGSQQNHVDATPSQPPRMVNHTPLPSSTNIVRSTSSVVNSHDTLQNKDASLSTDIANLVSSVSSLSMETMSTAATSSSFPMRNSIPSSNPVASVVGAPPLSSAPLTILPSSLPSTSVPSSTAALSMMGMPVSLTSSLLTSTTNTALSTPPMSSVESLAVSTQSVASLINNPHFMANTAPRHVTTSDHFSSLKSIAAQAVATANLHSQVQVPMDYSADGRDLENRFHNDQRMPHSTSKFLTRLFDTTSSSRTAEETKGPVETNTAHLQPLLGVAPLGPVPLNKERCYQLAMLEAAYHHLPLPADSERVRPCLSRNPYPAPPYYHQHPPSHVENIDFFQRLQPETLFFIFYYQEGTRAQYLAAKALKKQSWRFHTKYMMWFQRHEEPKAITDEYEQGTYIYFDYEKWQQRKKEGFTFEYRYLEDKDLP</sequence>
<keyword evidence="5 16" id="KW-0963">Cytoplasm</keyword>
<protein>
    <recommendedName>
        <fullName evidence="13">CCR4-NOT transcription complex subunit 3</fullName>
    </recommendedName>
    <alternativeName>
        <fullName evidence="14">CCR4-associated factor 3</fullName>
    </alternativeName>
</protein>
<dbReference type="OrthoDB" id="293823at2759"/>
<dbReference type="GeneID" id="116302054"/>
<comment type="subcellular location">
    <subcellularLocation>
        <location evidence="2">Cytoplasm</location>
        <location evidence="2">P-body</location>
    </subcellularLocation>
    <subcellularLocation>
        <location evidence="1 16">Nucleus</location>
    </subcellularLocation>
</comment>
<evidence type="ECO:0000259" key="18">
    <source>
        <dbReference type="Pfam" id="PF04065"/>
    </source>
</evidence>
<evidence type="ECO:0000259" key="19">
    <source>
        <dbReference type="Pfam" id="PF04153"/>
    </source>
</evidence>
<dbReference type="Pfam" id="PF04153">
    <property type="entry name" value="NOT2_3_5_C"/>
    <property type="match status" value="1"/>
</dbReference>
<dbReference type="GO" id="GO:0000932">
    <property type="term" value="C:P-body"/>
    <property type="evidence" value="ECO:0007669"/>
    <property type="project" value="UniProtKB-SubCell"/>
</dbReference>
<feature type="compositionally biased region" description="Polar residues" evidence="17">
    <location>
        <begin position="294"/>
        <end position="375"/>
    </location>
</feature>
<comment type="subunit">
    <text evidence="15">Component of the CCR4-NOT complex; distinct complexes seem to exist that differ in the participation of probably mutually exclusive catalytic subunits. In the complex interacts directly with CNOT2. Interacts with TIP120B and NANOS2. Interacts with EBF1. Interacts in an RNA-independent manner with BICC1 (via KH domains).</text>
</comment>
<evidence type="ECO:0000256" key="15">
    <source>
        <dbReference type="ARBA" id="ARBA00093549"/>
    </source>
</evidence>
<gene>
    <name evidence="21" type="primary">LOC116302054</name>
</gene>
<dbReference type="Pfam" id="PF04065">
    <property type="entry name" value="Not3"/>
    <property type="match status" value="1"/>
</dbReference>
<organism evidence="20 21">
    <name type="scientific">Actinia tenebrosa</name>
    <name type="common">Australian red waratah sea anemone</name>
    <dbReference type="NCBI Taxonomy" id="6105"/>
    <lineage>
        <taxon>Eukaryota</taxon>
        <taxon>Metazoa</taxon>
        <taxon>Cnidaria</taxon>
        <taxon>Anthozoa</taxon>
        <taxon>Hexacorallia</taxon>
        <taxon>Actiniaria</taxon>
        <taxon>Actiniidae</taxon>
        <taxon>Actinia</taxon>
    </lineage>
</organism>
<keyword evidence="4" id="KW-0217">Developmental protein</keyword>
<feature type="region of interest" description="Disordered" evidence="17">
    <location>
        <begin position="249"/>
        <end position="399"/>
    </location>
</feature>
<dbReference type="PANTHER" id="PTHR23326">
    <property type="entry name" value="CCR4 NOT-RELATED"/>
    <property type="match status" value="1"/>
</dbReference>
<dbReference type="PIRSF" id="PIRSF005290">
    <property type="entry name" value="NOT_su_3_5"/>
    <property type="match status" value="1"/>
</dbReference>
<evidence type="ECO:0000256" key="6">
    <source>
        <dbReference type="ARBA" id="ARBA00022491"/>
    </source>
</evidence>
<evidence type="ECO:0000313" key="20">
    <source>
        <dbReference type="Proteomes" id="UP000515163"/>
    </source>
</evidence>
<dbReference type="GO" id="GO:0030015">
    <property type="term" value="C:CCR4-NOT core complex"/>
    <property type="evidence" value="ECO:0007669"/>
    <property type="project" value="UniProtKB-UniRule"/>
</dbReference>
<dbReference type="InterPro" id="IPR040168">
    <property type="entry name" value="Not2/3/5"/>
</dbReference>
<reference evidence="21" key="1">
    <citation type="submission" date="2025-08" db="UniProtKB">
        <authorList>
            <consortium name="RefSeq"/>
        </authorList>
    </citation>
    <scope>IDENTIFICATION</scope>
    <source>
        <tissue evidence="21">Tentacle</tissue>
    </source>
</reference>
<dbReference type="FunCoup" id="A0A6P8IJM8">
    <property type="interactions" value="1163"/>
</dbReference>
<dbReference type="KEGG" id="aten:116302054"/>
<dbReference type="InParanoid" id="A0A6P8IJM8"/>
<evidence type="ECO:0000313" key="21">
    <source>
        <dbReference type="RefSeq" id="XP_031567111.1"/>
    </source>
</evidence>
<dbReference type="AlphaFoldDB" id="A0A6P8IJM8"/>
<dbReference type="GO" id="GO:0031047">
    <property type="term" value="P:regulatory ncRNA-mediated gene silencing"/>
    <property type="evidence" value="ECO:0007669"/>
    <property type="project" value="UniProtKB-KW"/>
</dbReference>
<dbReference type="RefSeq" id="XP_031567111.1">
    <property type="nucleotide sequence ID" value="XM_031711251.1"/>
</dbReference>
<feature type="domain" description="NOT2/NOT3/NOT5 C-terminal" evidence="19">
    <location>
        <begin position="698"/>
        <end position="821"/>
    </location>
</feature>
<evidence type="ECO:0000256" key="14">
    <source>
        <dbReference type="ARBA" id="ARBA00083548"/>
    </source>
</evidence>
<dbReference type="InterPro" id="IPR007282">
    <property type="entry name" value="NOT2/3/5_C"/>
</dbReference>
<dbReference type="GO" id="GO:2000036">
    <property type="term" value="P:regulation of stem cell population maintenance"/>
    <property type="evidence" value="ECO:0007669"/>
    <property type="project" value="UniProtKB-ARBA"/>
</dbReference>
<keyword evidence="10" id="KW-0943">RNA-mediated gene silencing</keyword>